<evidence type="ECO:0000313" key="4">
    <source>
        <dbReference type="EMBL" id="CAH0560436.1"/>
    </source>
</evidence>
<feature type="compositionally biased region" description="Basic residues" evidence="1">
    <location>
        <begin position="418"/>
        <end position="435"/>
    </location>
</feature>
<feature type="region of interest" description="Disordered" evidence="1">
    <location>
        <begin position="277"/>
        <end position="301"/>
    </location>
</feature>
<dbReference type="InterPro" id="IPR031936">
    <property type="entry name" value="DUF4771"/>
</dbReference>
<proteinExistence type="predicted"/>
<gene>
    <name evidence="4" type="ORF">MELIAE_LOCUS10187</name>
</gene>
<sequence length="1555" mass="181367">MKFVLNKSQNYFSKFSMAFAHAALVKTKIPNEDLLDKFFPCRKVAKVQKMIQKPEKDAIELFRPPSGYCLDYNISQTYAKFDVGDKKVSVRQTTATYVTAKKPKIKRKVSYSHSRPPCYEYQNEIINRKIDKQQEFLKAHVFDAQREKQQGRKKKSDNRHAILQEMAGPEWFQELSPKQLVLLETLRKCIEYDLLCNSIERCKHFVAKLGLVLRPNPKCIEKALKLSCGVPEEFLLQLYNFINPKRTQYSINDRLLISSVVHLSMENTLRELHVRIPSPPKKSELEKPPRKNSKNPLRTKRTIPKSPYLERVVFKMTPKKHCRIKRIFRPYIPYFNYIPNMRKDIKNNTDIFEIKIDDIKDEKELELIEETKVAQVTYNETNQIEKGVNLLKPSIYVPELLCNTEGAEDKDNKVNKKDVKHKKKIKKPKKFKSKSKKDIDNNGSVKGKSTSRKRKSLEKRADDTLFKDALNQCNTLNTEETEIKEIISEEKKEIPCWTKPPDLKYPDKCLCYMPNTSASPVIGGGKLTPSGHMIPVIQGIRENKCECLNHYNKEIEKWEKEKVLAKTRLNIKSQDSKLMVVGVVCTPEGPIYILGGVVNPTYNREGFTLEDFRKELATFDVKNFDDVKDKVPENAIVKKPKEPCERQCDCKNESKKFIDRQCKCEQCQATDRRKNPFFVSGGTLETSEGIVPIISGVCIRRCKCLDEYNKRIEEFEYSKAMKLAKRALREQKEVKHVIGGVSITKEGPVFNITGIKPKLECKCKDIYFNKLEESNQRQSNYVDDNFFVSLENPPPKPKIVSNECRVCRKHYENFVQKQCNCAKCIAKRNMETGTMIYSGTSVDPCGRIIPIVGGMKQPTCSCFKEYQERIKEYEYALCGRDKIRELRKQNLIINGILQGKDCPEYVLGGVYQGKDRFCSSDDSTEFFISQEDKQIMEVCKCKDALQKFFSKKCRCKKCIETRKRKKMMPDISEKSIKSETVSSDDCFKFKPKTTEEDCFKYKGDVDENTEDNNNYTNNYFTDYNNYNTNYNNYHSGSFGGSNADYSLEGSFKKESTEDFYEEKKCPCLLNYVEKLQFYEEYKKRMAAMMKIKSQSDKYVLGGVVNTKNGPVYLISGIRKEPDCKCAKVIKKQLENKQMVAIMPNKPGGRVTYTISGVKETPNGNVFILSEAKDIQECPCMEMFRKFEAAHTFCSDFYDKYLNQMEDNIKDYLLELDHQREIYREEKEIERIDGNIQQINFFVDECKKLIKDNELFMKPEDVIPPLPFEVNADCLYPKIVEVEDDVEEEPVNTRQSSSSSRKRKSSEVRTSQDFEVKHKKSKSEKTNPQDNKKLESEDSRLSSSKKDKNSEGFNKRRKSPAELEGKERKMSINPNSKLKRFFISKNFPKDPVEQMKLLKDALETLAEDGFYIAKLPDCHKLPHFKLWLDLRSGKTWTPKDSLNYWSRTKSLTNLHIEYCYDLNEISVPLSKQQLKEATWRNSQYYKALIAKLQNEFYRKTKQSIINNSREFYPALFLYEFYSERIRNTFFAFTPAKEEEVFPYRIVQMHEFFKKNK</sequence>
<feature type="compositionally biased region" description="Basic and acidic residues" evidence="1">
    <location>
        <begin position="1322"/>
        <end position="1369"/>
    </location>
</feature>
<feature type="domain" description="DUF4770" evidence="2">
    <location>
        <begin position="208"/>
        <end position="343"/>
    </location>
</feature>
<reference evidence="4" key="1">
    <citation type="submission" date="2021-12" db="EMBL/GenBank/DDBJ databases">
        <authorList>
            <person name="King R."/>
        </authorList>
    </citation>
    <scope>NUCLEOTIDE SEQUENCE</scope>
</reference>
<evidence type="ECO:0000256" key="1">
    <source>
        <dbReference type="SAM" id="MobiDB-lite"/>
    </source>
</evidence>
<feature type="compositionally biased region" description="Basic and acidic residues" evidence="1">
    <location>
        <begin position="1304"/>
        <end position="1315"/>
    </location>
</feature>
<dbReference type="PANTHER" id="PTHR41967:SF6">
    <property type="entry name" value="FI19406P1-RELATED"/>
    <property type="match status" value="1"/>
</dbReference>
<protein>
    <submittedName>
        <fullName evidence="4">Uncharacterized protein</fullName>
    </submittedName>
</protein>
<dbReference type="InterPro" id="IPR031935">
    <property type="entry name" value="DUF4770"/>
</dbReference>
<organism evidence="4 5">
    <name type="scientific">Brassicogethes aeneus</name>
    <name type="common">Rape pollen beetle</name>
    <name type="synonym">Meligethes aeneus</name>
    <dbReference type="NCBI Taxonomy" id="1431903"/>
    <lineage>
        <taxon>Eukaryota</taxon>
        <taxon>Metazoa</taxon>
        <taxon>Ecdysozoa</taxon>
        <taxon>Arthropoda</taxon>
        <taxon>Hexapoda</taxon>
        <taxon>Insecta</taxon>
        <taxon>Pterygota</taxon>
        <taxon>Neoptera</taxon>
        <taxon>Endopterygota</taxon>
        <taxon>Coleoptera</taxon>
        <taxon>Polyphaga</taxon>
        <taxon>Cucujiformia</taxon>
        <taxon>Nitidulidae</taxon>
        <taxon>Meligethinae</taxon>
        <taxon>Brassicogethes</taxon>
    </lineage>
</organism>
<feature type="region of interest" description="Disordered" evidence="1">
    <location>
        <begin position="1285"/>
        <end position="1369"/>
    </location>
</feature>
<feature type="compositionally biased region" description="Basic residues" evidence="1">
    <location>
        <begin position="290"/>
        <end position="301"/>
    </location>
</feature>
<feature type="domain" description="DUF4771" evidence="3">
    <location>
        <begin position="1387"/>
        <end position="1538"/>
    </location>
</feature>
<accession>A0A9P0BD06</accession>
<dbReference type="EMBL" id="OV121138">
    <property type="protein sequence ID" value="CAH0560436.1"/>
    <property type="molecule type" value="Genomic_DNA"/>
</dbReference>
<evidence type="ECO:0000313" key="5">
    <source>
        <dbReference type="Proteomes" id="UP001154078"/>
    </source>
</evidence>
<dbReference type="Pfam" id="PF15994">
    <property type="entry name" value="DUF4770"/>
    <property type="match status" value="1"/>
</dbReference>
<feature type="region of interest" description="Disordered" evidence="1">
    <location>
        <begin position="411"/>
        <end position="460"/>
    </location>
</feature>
<evidence type="ECO:0000259" key="3">
    <source>
        <dbReference type="Pfam" id="PF15995"/>
    </source>
</evidence>
<keyword evidence="5" id="KW-1185">Reference proteome</keyword>
<dbReference type="Proteomes" id="UP001154078">
    <property type="component" value="Chromosome 7"/>
</dbReference>
<name>A0A9P0BD06_BRAAE</name>
<dbReference type="OrthoDB" id="6613664at2759"/>
<dbReference type="PANTHER" id="PTHR41967">
    <property type="entry name" value="FI19406P1-RELATED"/>
    <property type="match status" value="1"/>
</dbReference>
<dbReference type="Pfam" id="PF15995">
    <property type="entry name" value="DUF4771"/>
    <property type="match status" value="1"/>
</dbReference>
<evidence type="ECO:0000259" key="2">
    <source>
        <dbReference type="Pfam" id="PF15994"/>
    </source>
</evidence>